<evidence type="ECO:0000313" key="1">
    <source>
        <dbReference type="EMBL" id="PAV93310.1"/>
    </source>
</evidence>
<comment type="caution">
    <text evidence="1">The sequence shown here is derived from an EMBL/GenBank/DDBJ whole genome shotgun (WGS) entry which is preliminary data.</text>
</comment>
<organism evidence="1 2">
    <name type="scientific">Diploscapter pachys</name>
    <dbReference type="NCBI Taxonomy" id="2018661"/>
    <lineage>
        <taxon>Eukaryota</taxon>
        <taxon>Metazoa</taxon>
        <taxon>Ecdysozoa</taxon>
        <taxon>Nematoda</taxon>
        <taxon>Chromadorea</taxon>
        <taxon>Rhabditida</taxon>
        <taxon>Rhabditina</taxon>
        <taxon>Rhabditomorpha</taxon>
        <taxon>Rhabditoidea</taxon>
        <taxon>Rhabditidae</taxon>
        <taxon>Diploscapter</taxon>
    </lineage>
</organism>
<dbReference type="AlphaFoldDB" id="A0A2A2M4C0"/>
<evidence type="ECO:0000313" key="2">
    <source>
        <dbReference type="Proteomes" id="UP000218231"/>
    </source>
</evidence>
<keyword evidence="2" id="KW-1185">Reference proteome</keyword>
<protein>
    <submittedName>
        <fullName evidence="1">Uncharacterized protein</fullName>
    </submittedName>
</protein>
<gene>
    <name evidence="1" type="ORF">WR25_07233</name>
</gene>
<dbReference type="EMBL" id="LIAE01005485">
    <property type="protein sequence ID" value="PAV93310.1"/>
    <property type="molecule type" value="Genomic_DNA"/>
</dbReference>
<reference evidence="1 2" key="1">
    <citation type="journal article" date="2017" name="Curr. Biol.">
        <title>Genome architecture and evolution of a unichromosomal asexual nematode.</title>
        <authorList>
            <person name="Fradin H."/>
            <person name="Zegar C."/>
            <person name="Gutwein M."/>
            <person name="Lucas J."/>
            <person name="Kovtun M."/>
            <person name="Corcoran D."/>
            <person name="Baugh L.R."/>
            <person name="Kiontke K."/>
            <person name="Gunsalus K."/>
            <person name="Fitch D.H."/>
            <person name="Piano F."/>
        </authorList>
    </citation>
    <scope>NUCLEOTIDE SEQUENCE [LARGE SCALE GENOMIC DNA]</scope>
    <source>
        <strain evidence="1">PF1309</strain>
    </source>
</reference>
<accession>A0A2A2M4C0</accession>
<name>A0A2A2M4C0_9BILA</name>
<dbReference type="Proteomes" id="UP000218231">
    <property type="component" value="Unassembled WGS sequence"/>
</dbReference>
<sequence length="176" mass="18739">MFMSTAAEPRPTVPLMLSNADTWRRLPLSNTSVWSGLRPRSVAGRVTSEPSAIEGCGKLNEGTSWFSVLLSSPVPDACSALPEMTSIGTGLSIAVRLATRLPMTTIWLAASSLCADVSAVASWLGADCTACAQAGAAKTARDAGTATPASKIARFMIFPCFARLSYRHDRRHFMSR</sequence>
<proteinExistence type="predicted"/>